<keyword evidence="8" id="KW-1185">Reference proteome</keyword>
<dbReference type="Gene3D" id="1.10.1740.10">
    <property type="match status" value="1"/>
</dbReference>
<feature type="domain" description="RNA polymerase sigma-70 region 2" evidence="5">
    <location>
        <begin position="28"/>
        <end position="94"/>
    </location>
</feature>
<dbReference type="Gene3D" id="1.10.10.10">
    <property type="entry name" value="Winged helix-like DNA-binding domain superfamily/Winged helix DNA-binding domain"/>
    <property type="match status" value="1"/>
</dbReference>
<dbReference type="Pfam" id="PF04542">
    <property type="entry name" value="Sigma70_r2"/>
    <property type="match status" value="1"/>
</dbReference>
<evidence type="ECO:0008006" key="9">
    <source>
        <dbReference type="Google" id="ProtNLM"/>
    </source>
</evidence>
<keyword evidence="4" id="KW-0804">Transcription</keyword>
<evidence type="ECO:0000256" key="3">
    <source>
        <dbReference type="ARBA" id="ARBA00023082"/>
    </source>
</evidence>
<dbReference type="AlphaFoldDB" id="A0A1V9FFY1"/>
<dbReference type="GO" id="GO:0016987">
    <property type="term" value="F:sigma factor activity"/>
    <property type="evidence" value="ECO:0007669"/>
    <property type="project" value="UniProtKB-KW"/>
</dbReference>
<reference evidence="7 8" key="1">
    <citation type="submission" date="2016-03" db="EMBL/GenBank/DDBJ databases">
        <title>Niastella vici sp. nov., isolated from farmland soil.</title>
        <authorList>
            <person name="Chen L."/>
            <person name="Wang D."/>
            <person name="Yang S."/>
            <person name="Wang G."/>
        </authorList>
    </citation>
    <scope>NUCLEOTIDE SEQUENCE [LARGE SCALE GENOMIC DNA]</scope>
    <source>
        <strain evidence="7 8">DJ57</strain>
    </source>
</reference>
<evidence type="ECO:0000259" key="6">
    <source>
        <dbReference type="Pfam" id="PF08281"/>
    </source>
</evidence>
<dbReference type="InterPro" id="IPR013324">
    <property type="entry name" value="RNA_pol_sigma_r3/r4-like"/>
</dbReference>
<dbReference type="GO" id="GO:0006352">
    <property type="term" value="P:DNA-templated transcription initiation"/>
    <property type="evidence" value="ECO:0007669"/>
    <property type="project" value="InterPro"/>
</dbReference>
<dbReference type="GO" id="GO:0003677">
    <property type="term" value="F:DNA binding"/>
    <property type="evidence" value="ECO:0007669"/>
    <property type="project" value="InterPro"/>
</dbReference>
<evidence type="ECO:0000259" key="5">
    <source>
        <dbReference type="Pfam" id="PF04542"/>
    </source>
</evidence>
<dbReference type="Proteomes" id="UP000192796">
    <property type="component" value="Unassembled WGS sequence"/>
</dbReference>
<comment type="caution">
    <text evidence="7">The sequence shown here is derived from an EMBL/GenBank/DDBJ whole genome shotgun (WGS) entry which is preliminary data.</text>
</comment>
<dbReference type="NCBIfam" id="TIGR02937">
    <property type="entry name" value="sigma70-ECF"/>
    <property type="match status" value="1"/>
</dbReference>
<dbReference type="InterPro" id="IPR013249">
    <property type="entry name" value="RNA_pol_sigma70_r4_t2"/>
</dbReference>
<dbReference type="STRING" id="1703345.A3860_11220"/>
<proteinExistence type="inferred from homology"/>
<keyword evidence="3" id="KW-0731">Sigma factor</keyword>
<evidence type="ECO:0000313" key="7">
    <source>
        <dbReference type="EMBL" id="OQP57126.1"/>
    </source>
</evidence>
<name>A0A1V9FFY1_9BACT</name>
<dbReference type="InterPro" id="IPR036388">
    <property type="entry name" value="WH-like_DNA-bd_sf"/>
</dbReference>
<dbReference type="EMBL" id="LVYD01000124">
    <property type="protein sequence ID" value="OQP57126.1"/>
    <property type="molecule type" value="Genomic_DNA"/>
</dbReference>
<keyword evidence="2" id="KW-0805">Transcription regulation</keyword>
<evidence type="ECO:0000313" key="8">
    <source>
        <dbReference type="Proteomes" id="UP000192796"/>
    </source>
</evidence>
<dbReference type="SUPFAM" id="SSF88659">
    <property type="entry name" value="Sigma3 and sigma4 domains of RNA polymerase sigma factors"/>
    <property type="match status" value="1"/>
</dbReference>
<evidence type="ECO:0000256" key="2">
    <source>
        <dbReference type="ARBA" id="ARBA00023015"/>
    </source>
</evidence>
<comment type="similarity">
    <text evidence="1">Belongs to the sigma-70 factor family. ECF subfamily.</text>
</comment>
<sequence>MTNRQSYDERELLSLISTGDETAMEIVFQQYFSRLCFFAHKLTGGNKEEAEDIAQEALMNFWINVRDKGATPLSTQAYLFQMVRNRCYNYNKREKMKAGRENDLLQLAPLSENEVEQALIQEDIFNKIYQQLLALPPRQAEIIRLIFLEELDTNEIAERLQLTPNNIRNHKARAIETIRSSVVKKGWRIIVSLFFY</sequence>
<dbReference type="SUPFAM" id="SSF88946">
    <property type="entry name" value="Sigma2 domain of RNA polymerase sigma factors"/>
    <property type="match status" value="1"/>
</dbReference>
<organism evidence="7 8">
    <name type="scientific">Niastella vici</name>
    <dbReference type="NCBI Taxonomy" id="1703345"/>
    <lineage>
        <taxon>Bacteria</taxon>
        <taxon>Pseudomonadati</taxon>
        <taxon>Bacteroidota</taxon>
        <taxon>Chitinophagia</taxon>
        <taxon>Chitinophagales</taxon>
        <taxon>Chitinophagaceae</taxon>
        <taxon>Niastella</taxon>
    </lineage>
</organism>
<evidence type="ECO:0000256" key="1">
    <source>
        <dbReference type="ARBA" id="ARBA00010641"/>
    </source>
</evidence>
<dbReference type="InterPro" id="IPR039425">
    <property type="entry name" value="RNA_pol_sigma-70-like"/>
</dbReference>
<dbReference type="InterPro" id="IPR013325">
    <property type="entry name" value="RNA_pol_sigma_r2"/>
</dbReference>
<dbReference type="Pfam" id="PF08281">
    <property type="entry name" value="Sigma70_r4_2"/>
    <property type="match status" value="1"/>
</dbReference>
<accession>A0A1V9FFY1</accession>
<dbReference type="InterPro" id="IPR014284">
    <property type="entry name" value="RNA_pol_sigma-70_dom"/>
</dbReference>
<dbReference type="PANTHER" id="PTHR43133:SF46">
    <property type="entry name" value="RNA POLYMERASE SIGMA-70 FACTOR ECF SUBFAMILY"/>
    <property type="match status" value="1"/>
</dbReference>
<dbReference type="PANTHER" id="PTHR43133">
    <property type="entry name" value="RNA POLYMERASE ECF-TYPE SIGMA FACTO"/>
    <property type="match status" value="1"/>
</dbReference>
<evidence type="ECO:0000256" key="4">
    <source>
        <dbReference type="ARBA" id="ARBA00023163"/>
    </source>
</evidence>
<protein>
    <recommendedName>
        <fullName evidence="9">HTH luxR-type domain-containing protein</fullName>
    </recommendedName>
</protein>
<dbReference type="InterPro" id="IPR007627">
    <property type="entry name" value="RNA_pol_sigma70_r2"/>
</dbReference>
<feature type="domain" description="RNA polymerase sigma factor 70 region 4 type 2" evidence="6">
    <location>
        <begin position="127"/>
        <end position="176"/>
    </location>
</feature>
<gene>
    <name evidence="7" type="ORF">A3860_11220</name>
</gene>
<dbReference type="OrthoDB" id="671650at2"/>
<dbReference type="RefSeq" id="WP_081156090.1">
    <property type="nucleotide sequence ID" value="NZ_LVYD01000124.1"/>
</dbReference>